<keyword evidence="2" id="KW-1133">Transmembrane helix</keyword>
<keyword evidence="2" id="KW-0812">Transmembrane</keyword>
<organism evidence="3 4">
    <name type="scientific">Actinopolymorpha rutila</name>
    <dbReference type="NCBI Taxonomy" id="446787"/>
    <lineage>
        <taxon>Bacteria</taxon>
        <taxon>Bacillati</taxon>
        <taxon>Actinomycetota</taxon>
        <taxon>Actinomycetes</taxon>
        <taxon>Propionibacteriales</taxon>
        <taxon>Actinopolymorphaceae</taxon>
        <taxon>Actinopolymorpha</taxon>
    </lineage>
</organism>
<dbReference type="RefSeq" id="WP_179790883.1">
    <property type="nucleotide sequence ID" value="NZ_BAAARR010000045.1"/>
</dbReference>
<evidence type="ECO:0000313" key="4">
    <source>
        <dbReference type="Proteomes" id="UP000579605"/>
    </source>
</evidence>
<proteinExistence type="predicted"/>
<feature type="region of interest" description="Disordered" evidence="1">
    <location>
        <begin position="74"/>
        <end position="99"/>
    </location>
</feature>
<dbReference type="AlphaFoldDB" id="A0A852ZX98"/>
<evidence type="ECO:0000256" key="1">
    <source>
        <dbReference type="SAM" id="MobiDB-lite"/>
    </source>
</evidence>
<dbReference type="EMBL" id="JACBZH010000001">
    <property type="protein sequence ID" value="NYH93346.1"/>
    <property type="molecule type" value="Genomic_DNA"/>
</dbReference>
<name>A0A852ZX98_9ACTN</name>
<evidence type="ECO:0000256" key="2">
    <source>
        <dbReference type="SAM" id="Phobius"/>
    </source>
</evidence>
<evidence type="ECO:0000313" key="3">
    <source>
        <dbReference type="EMBL" id="NYH93346.1"/>
    </source>
</evidence>
<keyword evidence="2" id="KW-0472">Membrane</keyword>
<accession>A0A852ZX98</accession>
<sequence>MKAPRSGASQATWIVRAVAVAVIGWVVVFAVAGRWALRGGEFREDRESFRGNLMLEDGMPVALPVNLPAGYQVPDGYGNGGPADGPPDSTSLSFPPTDKAKAKDHLRDVELCAEHAAEHSGGCPTDIGGTTIVRTVDGVRVRITLRDHNEANRIAWQKVPLTTDLDMVSWLY</sequence>
<gene>
    <name evidence="3" type="ORF">F4554_005984</name>
</gene>
<dbReference type="Proteomes" id="UP000579605">
    <property type="component" value="Unassembled WGS sequence"/>
</dbReference>
<feature type="transmembrane region" description="Helical" evidence="2">
    <location>
        <begin position="13"/>
        <end position="37"/>
    </location>
</feature>
<reference evidence="3 4" key="1">
    <citation type="submission" date="2020-07" db="EMBL/GenBank/DDBJ databases">
        <title>Sequencing the genomes of 1000 actinobacteria strains.</title>
        <authorList>
            <person name="Klenk H.-P."/>
        </authorList>
    </citation>
    <scope>NUCLEOTIDE SEQUENCE [LARGE SCALE GENOMIC DNA]</scope>
    <source>
        <strain evidence="3 4">DSM 18448</strain>
    </source>
</reference>
<keyword evidence="4" id="KW-1185">Reference proteome</keyword>
<protein>
    <submittedName>
        <fullName evidence="3">Uncharacterized protein</fullName>
    </submittedName>
</protein>
<comment type="caution">
    <text evidence="3">The sequence shown here is derived from an EMBL/GenBank/DDBJ whole genome shotgun (WGS) entry which is preliminary data.</text>
</comment>